<dbReference type="Pfam" id="PF00682">
    <property type="entry name" value="HMGL-like"/>
    <property type="match status" value="1"/>
</dbReference>
<keyword evidence="6" id="KW-1185">Reference proteome</keyword>
<comment type="similarity">
    <text evidence="1">Belongs to the HMG-CoA lyase family.</text>
</comment>
<evidence type="ECO:0000259" key="4">
    <source>
        <dbReference type="PROSITE" id="PS50991"/>
    </source>
</evidence>
<reference evidence="5 6" key="1">
    <citation type="journal article" date="2017" name="Int. J. Syst. Evol. Microbiol.">
        <title>Roseitalea porphyridii gen. nov., sp. nov., isolated from a red alga, and reclassification of Hoeflea suaedae Chung et al. 2013 as Pseudohoeflea suaedae gen. nov., comb. nov.</title>
        <authorList>
            <person name="Hyeon J.W."/>
            <person name="Jeong S.E."/>
            <person name="Baek K."/>
            <person name="Jeon C.O."/>
        </authorList>
    </citation>
    <scope>NUCLEOTIDE SEQUENCE [LARGE SCALE GENOMIC DNA]</scope>
    <source>
        <strain evidence="5 6">MA7-20</strain>
    </source>
</reference>
<accession>A0A4V1A423</accession>
<dbReference type="InterPro" id="IPR013785">
    <property type="entry name" value="Aldolase_TIM"/>
</dbReference>
<dbReference type="GO" id="GO:0006552">
    <property type="term" value="P:L-leucine catabolic process"/>
    <property type="evidence" value="ECO:0007669"/>
    <property type="project" value="TreeGrafter"/>
</dbReference>
<dbReference type="GeneID" id="90767869"/>
<evidence type="ECO:0000313" key="6">
    <source>
        <dbReference type="Proteomes" id="UP000293719"/>
    </source>
</evidence>
<dbReference type="KEGG" id="rpod:E0E05_11225"/>
<dbReference type="InterPro" id="IPR043594">
    <property type="entry name" value="HMGL"/>
</dbReference>
<dbReference type="InterPro" id="IPR000891">
    <property type="entry name" value="PYR_CT"/>
</dbReference>
<evidence type="ECO:0000256" key="1">
    <source>
        <dbReference type="ARBA" id="ARBA00009405"/>
    </source>
</evidence>
<dbReference type="OrthoDB" id="9784013at2"/>
<dbReference type="RefSeq" id="WP_131616793.1">
    <property type="nucleotide sequence ID" value="NZ_CP036532.1"/>
</dbReference>
<dbReference type="Gene3D" id="3.20.20.70">
    <property type="entry name" value="Aldolase class I"/>
    <property type="match status" value="1"/>
</dbReference>
<keyword evidence="2" id="KW-0479">Metal-binding</keyword>
<feature type="domain" description="Pyruvate carboxyltransferase" evidence="4">
    <location>
        <begin position="4"/>
        <end position="270"/>
    </location>
</feature>
<gene>
    <name evidence="5" type="ORF">E0E05_11225</name>
</gene>
<dbReference type="PANTHER" id="PTHR42738:SF7">
    <property type="entry name" value="HYDROXYMETHYLGLUTARYL-COA LYASE"/>
    <property type="match status" value="1"/>
</dbReference>
<keyword evidence="3 5" id="KW-0456">Lyase</keyword>
<organism evidence="5 6">
    <name type="scientific">Roseitalea porphyridii</name>
    <dbReference type="NCBI Taxonomy" id="1852022"/>
    <lineage>
        <taxon>Bacteria</taxon>
        <taxon>Pseudomonadati</taxon>
        <taxon>Pseudomonadota</taxon>
        <taxon>Alphaproteobacteria</taxon>
        <taxon>Hyphomicrobiales</taxon>
        <taxon>Ahrensiaceae</taxon>
        <taxon>Roseitalea</taxon>
    </lineage>
</organism>
<dbReference type="EMBL" id="CP036532">
    <property type="protein sequence ID" value="QBK31118.1"/>
    <property type="molecule type" value="Genomic_DNA"/>
</dbReference>
<dbReference type="SUPFAM" id="SSF51569">
    <property type="entry name" value="Aldolase"/>
    <property type="match status" value="1"/>
</dbReference>
<dbReference type="GO" id="GO:0046951">
    <property type="term" value="P:ketone body biosynthetic process"/>
    <property type="evidence" value="ECO:0007669"/>
    <property type="project" value="TreeGrafter"/>
</dbReference>
<dbReference type="PROSITE" id="PS50991">
    <property type="entry name" value="PYR_CT"/>
    <property type="match status" value="1"/>
</dbReference>
<dbReference type="Proteomes" id="UP000293719">
    <property type="component" value="Chromosome"/>
</dbReference>
<dbReference type="NCBIfam" id="NF004283">
    <property type="entry name" value="PRK05692.1"/>
    <property type="match status" value="1"/>
</dbReference>
<evidence type="ECO:0000256" key="2">
    <source>
        <dbReference type="ARBA" id="ARBA00022723"/>
    </source>
</evidence>
<proteinExistence type="inferred from homology"/>
<sequence>MAAIEIVEVSPRDGLQNEKTLLSTADKLTLIDRAIAAGVRRMEVASFVNPKKVPQMADAEAVMSGLPARADVTYVGLALNDRGFSRALQAGVDEVNFAVMASDTFNQRNQGADAFETIGQLETIAARARGAVPVGVTVGTAFGCPFEGEIPVDRLLSIVDALAAIAPREIALADTIGVATPRDVARRVGAVRARFPKIPIRCHFHNTRNTGIANAWAAIEAGAATLDASLGGVGGCPFAPAATGNIATEDLVYMLDRAGIETGLDLEACIGAARWLEEALGHSLPGQVMKAGGFPDVA</sequence>
<dbReference type="GO" id="GO:0004419">
    <property type="term" value="F:hydroxymethylglutaryl-CoA lyase activity"/>
    <property type="evidence" value="ECO:0007669"/>
    <property type="project" value="TreeGrafter"/>
</dbReference>
<evidence type="ECO:0000256" key="3">
    <source>
        <dbReference type="ARBA" id="ARBA00023239"/>
    </source>
</evidence>
<name>A0A4V1A423_9HYPH</name>
<dbReference type="CDD" id="cd07938">
    <property type="entry name" value="DRE_TIM_HMGL"/>
    <property type="match status" value="1"/>
</dbReference>
<protein>
    <submittedName>
        <fullName evidence="5">Hydroxymethylglutaryl-CoA lyase</fullName>
    </submittedName>
</protein>
<evidence type="ECO:0000313" key="5">
    <source>
        <dbReference type="EMBL" id="QBK31118.1"/>
    </source>
</evidence>
<dbReference type="GO" id="GO:0046872">
    <property type="term" value="F:metal ion binding"/>
    <property type="evidence" value="ECO:0007669"/>
    <property type="project" value="UniProtKB-KW"/>
</dbReference>
<dbReference type="AlphaFoldDB" id="A0A4V1A423"/>
<dbReference type="PANTHER" id="PTHR42738">
    <property type="entry name" value="HYDROXYMETHYLGLUTARYL-COA LYASE"/>
    <property type="match status" value="1"/>
</dbReference>